<dbReference type="Pfam" id="PF05699">
    <property type="entry name" value="Dimer_Tnp_hAT"/>
    <property type="match status" value="1"/>
</dbReference>
<feature type="domain" description="HAT C-terminal dimerisation" evidence="3">
    <location>
        <begin position="508"/>
        <end position="573"/>
    </location>
</feature>
<comment type="caution">
    <text evidence="4">The sequence shown here is derived from an EMBL/GenBank/DDBJ whole genome shotgun (WGS) entry which is preliminary data.</text>
</comment>
<evidence type="ECO:0000313" key="4">
    <source>
        <dbReference type="EMBL" id="RVW23176.1"/>
    </source>
</evidence>
<proteinExistence type="predicted"/>
<feature type="domain" description="DUF659" evidence="2">
    <location>
        <begin position="161"/>
        <end position="312"/>
    </location>
</feature>
<dbReference type="Proteomes" id="UP000288805">
    <property type="component" value="Unassembled WGS sequence"/>
</dbReference>
<sequence length="712" mass="81396">MYGRVNRLKHHLVGTHHGMKPCSKVSEDARLECKEALANFKDQKTKRNELLQEIGMGPTSMHESALSKTIGTLGSGSGSGSGSVSGSGEPIPRGPMDKFTTSQPRQSTLNSKWKQEERKEVCRKIGRFIYSKGLPFNTVNDPYWFPMIDAVANFGPGFKPPSMHELRTWILKEEVNDLSIIMEDHKKAWKQYGCSIMSDGWTDGKSRCLINFLVNSPAGTWFMKSIDASDTIKNGELMFKYLDEVVEEIGEENVVQVITDNASNYVNAGMRLMEKRSRLWWTPCAAHCIDLMLEDIGKLNVHAITLSRARQVVKFIYGHTWVLSLMRTFTKNHELIRPAITRFATAFLTLQSIYKQKQALIAMFSSEKWCSSTWAKKVEGVKTRSTVLFDPNFWPHVAFCIKTTVPLVSVLREVDSEERPAMGYIYELMDSAKEKIAFNCGAWRENMAQFGEKLMQDGLRNFIDLYMQQAIILILNCERLKADIQLDSYDQAMGEFGSRIAIDSRTLRSPTSWWMRFGGSTPELQKFAIRVLSLTCSASRCERNWSTFESIHTKKRNRLEHQRLNALVYVRYNTRLRERSLQRKQNVDPILVEEIDSDDEWIAEKEDPLLPLDLCWLQDNELFNVDAIRVVSSNSQETQTSSDHMVSSHSYKRKHNEVPSTSGGKGKEKELNLTPIDEDEDLDEMRIHDSGHFPTIDTLDEDDDDLGEEDLS</sequence>
<dbReference type="InterPro" id="IPR012337">
    <property type="entry name" value="RNaseH-like_sf"/>
</dbReference>
<name>A0A438CIZ5_VITVI</name>
<dbReference type="InterPro" id="IPR007021">
    <property type="entry name" value="DUF659"/>
</dbReference>
<organism evidence="4 5">
    <name type="scientific">Vitis vinifera</name>
    <name type="common">Grape</name>
    <dbReference type="NCBI Taxonomy" id="29760"/>
    <lineage>
        <taxon>Eukaryota</taxon>
        <taxon>Viridiplantae</taxon>
        <taxon>Streptophyta</taxon>
        <taxon>Embryophyta</taxon>
        <taxon>Tracheophyta</taxon>
        <taxon>Spermatophyta</taxon>
        <taxon>Magnoliopsida</taxon>
        <taxon>eudicotyledons</taxon>
        <taxon>Gunneridae</taxon>
        <taxon>Pentapetalae</taxon>
        <taxon>rosids</taxon>
        <taxon>Vitales</taxon>
        <taxon>Vitaceae</taxon>
        <taxon>Viteae</taxon>
        <taxon>Vitis</taxon>
    </lineage>
</organism>
<evidence type="ECO:0000313" key="5">
    <source>
        <dbReference type="Proteomes" id="UP000288805"/>
    </source>
</evidence>
<feature type="region of interest" description="Disordered" evidence="1">
    <location>
        <begin position="56"/>
        <end position="116"/>
    </location>
</feature>
<evidence type="ECO:0008006" key="6">
    <source>
        <dbReference type="Google" id="ProtNLM"/>
    </source>
</evidence>
<dbReference type="EMBL" id="QGNW01002204">
    <property type="protein sequence ID" value="RVW23176.1"/>
    <property type="molecule type" value="Genomic_DNA"/>
</dbReference>
<gene>
    <name evidence="4" type="ORF">CK203_103016</name>
</gene>
<dbReference type="AlphaFoldDB" id="A0A438CIZ5"/>
<feature type="compositionally biased region" description="Acidic residues" evidence="1">
    <location>
        <begin position="698"/>
        <end position="712"/>
    </location>
</feature>
<feature type="compositionally biased region" description="Polar residues" evidence="1">
    <location>
        <begin position="634"/>
        <end position="649"/>
    </location>
</feature>
<evidence type="ECO:0000259" key="3">
    <source>
        <dbReference type="Pfam" id="PF05699"/>
    </source>
</evidence>
<feature type="compositionally biased region" description="Polar residues" evidence="1">
    <location>
        <begin position="99"/>
        <end position="112"/>
    </location>
</feature>
<dbReference type="InterPro" id="IPR008906">
    <property type="entry name" value="HATC_C_dom"/>
</dbReference>
<protein>
    <recommendedName>
        <fullName evidence="6">DUF659 domain-containing protein</fullName>
    </recommendedName>
</protein>
<feature type="compositionally biased region" description="Gly residues" evidence="1">
    <location>
        <begin position="73"/>
        <end position="85"/>
    </location>
</feature>
<evidence type="ECO:0000256" key="1">
    <source>
        <dbReference type="SAM" id="MobiDB-lite"/>
    </source>
</evidence>
<feature type="region of interest" description="Disordered" evidence="1">
    <location>
        <begin position="634"/>
        <end position="712"/>
    </location>
</feature>
<dbReference type="Pfam" id="PF04937">
    <property type="entry name" value="DUF659"/>
    <property type="match status" value="1"/>
</dbReference>
<evidence type="ECO:0000259" key="2">
    <source>
        <dbReference type="Pfam" id="PF04937"/>
    </source>
</evidence>
<dbReference type="GO" id="GO:0046983">
    <property type="term" value="F:protein dimerization activity"/>
    <property type="evidence" value="ECO:0007669"/>
    <property type="project" value="InterPro"/>
</dbReference>
<reference evidence="4 5" key="1">
    <citation type="journal article" date="2018" name="PLoS Genet.">
        <title>Population sequencing reveals clonal diversity and ancestral inbreeding in the grapevine cultivar Chardonnay.</title>
        <authorList>
            <person name="Roach M.J."/>
            <person name="Johnson D.L."/>
            <person name="Bohlmann J."/>
            <person name="van Vuuren H.J."/>
            <person name="Jones S.J."/>
            <person name="Pretorius I.S."/>
            <person name="Schmidt S.A."/>
            <person name="Borneman A.R."/>
        </authorList>
    </citation>
    <scope>NUCLEOTIDE SEQUENCE [LARGE SCALE GENOMIC DNA]</scope>
    <source>
        <strain evidence="5">cv. Chardonnay</strain>
        <tissue evidence="4">Leaf</tissue>
    </source>
</reference>
<dbReference type="SUPFAM" id="SSF53098">
    <property type="entry name" value="Ribonuclease H-like"/>
    <property type="match status" value="1"/>
</dbReference>
<accession>A0A438CIZ5</accession>
<dbReference type="PANTHER" id="PTHR32166:SF74">
    <property type="entry name" value="OS05G0256350 PROTEIN"/>
    <property type="match status" value="1"/>
</dbReference>
<dbReference type="PANTHER" id="PTHR32166">
    <property type="entry name" value="OSJNBA0013A04.12 PROTEIN"/>
    <property type="match status" value="1"/>
</dbReference>